<evidence type="ECO:0000313" key="1">
    <source>
        <dbReference type="EMBL" id="GMH08958.1"/>
    </source>
</evidence>
<name>A0AAD3SD26_NEPGR</name>
<organism evidence="1 2">
    <name type="scientific">Nepenthes gracilis</name>
    <name type="common">Slender pitcher plant</name>
    <dbReference type="NCBI Taxonomy" id="150966"/>
    <lineage>
        <taxon>Eukaryota</taxon>
        <taxon>Viridiplantae</taxon>
        <taxon>Streptophyta</taxon>
        <taxon>Embryophyta</taxon>
        <taxon>Tracheophyta</taxon>
        <taxon>Spermatophyta</taxon>
        <taxon>Magnoliopsida</taxon>
        <taxon>eudicotyledons</taxon>
        <taxon>Gunneridae</taxon>
        <taxon>Pentapetalae</taxon>
        <taxon>Caryophyllales</taxon>
        <taxon>Nepenthaceae</taxon>
        <taxon>Nepenthes</taxon>
    </lineage>
</organism>
<dbReference type="EMBL" id="BSYO01000008">
    <property type="protein sequence ID" value="GMH08958.1"/>
    <property type="molecule type" value="Genomic_DNA"/>
</dbReference>
<protein>
    <submittedName>
        <fullName evidence="1">Uncharacterized protein</fullName>
    </submittedName>
</protein>
<comment type="caution">
    <text evidence="1">The sequence shown here is derived from an EMBL/GenBank/DDBJ whole genome shotgun (WGS) entry which is preliminary data.</text>
</comment>
<proteinExistence type="predicted"/>
<dbReference type="AlphaFoldDB" id="A0AAD3SD26"/>
<sequence length="96" mass="10461">MSEWICAAFGVAISAEEDQAGNDHAGADLEAKVLLNLAKINPECFVYEMLIAGELLRAIVNGKSGVLLIRQLEEEKFGVLLTGQLQEEKFGVLLTR</sequence>
<gene>
    <name evidence="1" type="ORF">Nepgr_010798</name>
</gene>
<keyword evidence="2" id="KW-1185">Reference proteome</keyword>
<reference evidence="1" key="1">
    <citation type="submission" date="2023-05" db="EMBL/GenBank/DDBJ databases">
        <title>Nepenthes gracilis genome sequencing.</title>
        <authorList>
            <person name="Fukushima K."/>
        </authorList>
    </citation>
    <scope>NUCLEOTIDE SEQUENCE</scope>
    <source>
        <strain evidence="1">SING2019-196</strain>
    </source>
</reference>
<evidence type="ECO:0000313" key="2">
    <source>
        <dbReference type="Proteomes" id="UP001279734"/>
    </source>
</evidence>
<accession>A0AAD3SD26</accession>
<dbReference type="Proteomes" id="UP001279734">
    <property type="component" value="Unassembled WGS sequence"/>
</dbReference>